<dbReference type="InterPro" id="IPR019510">
    <property type="entry name" value="AKAP7-like_phosphoesterase"/>
</dbReference>
<gene>
    <name evidence="3" type="ORF">BJ875DRAFT_457061</name>
</gene>
<keyword evidence="3" id="KW-0808">Transferase</keyword>
<dbReference type="GO" id="GO:0005634">
    <property type="term" value="C:nucleus"/>
    <property type="evidence" value="ECO:0007669"/>
    <property type="project" value="TreeGrafter"/>
</dbReference>
<evidence type="ECO:0000256" key="1">
    <source>
        <dbReference type="SAM" id="MobiDB-lite"/>
    </source>
</evidence>
<dbReference type="Proteomes" id="UP000824998">
    <property type="component" value="Unassembled WGS sequence"/>
</dbReference>
<protein>
    <submittedName>
        <fullName evidence="3">Kinase A anchor protein</fullName>
    </submittedName>
</protein>
<dbReference type="GO" id="GO:0006307">
    <property type="term" value="P:DNA alkylation repair"/>
    <property type="evidence" value="ECO:0007669"/>
    <property type="project" value="InterPro"/>
</dbReference>
<evidence type="ECO:0000313" key="3">
    <source>
        <dbReference type="EMBL" id="KAG9236216.1"/>
    </source>
</evidence>
<organism evidence="3 4">
    <name type="scientific">Amylocarpus encephaloides</name>
    <dbReference type="NCBI Taxonomy" id="45428"/>
    <lineage>
        <taxon>Eukaryota</taxon>
        <taxon>Fungi</taxon>
        <taxon>Dikarya</taxon>
        <taxon>Ascomycota</taxon>
        <taxon>Pezizomycotina</taxon>
        <taxon>Leotiomycetes</taxon>
        <taxon>Helotiales</taxon>
        <taxon>Helotiales incertae sedis</taxon>
        <taxon>Amylocarpus</taxon>
    </lineage>
</organism>
<name>A0A9P7YMK2_9HELO</name>
<dbReference type="InterPro" id="IPR009210">
    <property type="entry name" value="ASCC1"/>
</dbReference>
<proteinExistence type="predicted"/>
<evidence type="ECO:0000313" key="4">
    <source>
        <dbReference type="Proteomes" id="UP000824998"/>
    </source>
</evidence>
<dbReference type="EMBL" id="MU251412">
    <property type="protein sequence ID" value="KAG9236216.1"/>
    <property type="molecule type" value="Genomic_DNA"/>
</dbReference>
<evidence type="ECO:0000259" key="2">
    <source>
        <dbReference type="Pfam" id="PF10469"/>
    </source>
</evidence>
<feature type="region of interest" description="Disordered" evidence="1">
    <location>
        <begin position="98"/>
        <end position="121"/>
    </location>
</feature>
<dbReference type="GO" id="GO:0006355">
    <property type="term" value="P:regulation of DNA-templated transcription"/>
    <property type="evidence" value="ECO:0007669"/>
    <property type="project" value="TreeGrafter"/>
</dbReference>
<feature type="domain" description="A-kinase anchor protein 7-like phosphoesterase" evidence="2">
    <location>
        <begin position="7"/>
        <end position="241"/>
    </location>
</feature>
<reference evidence="3" key="1">
    <citation type="journal article" date="2021" name="IMA Fungus">
        <title>Genomic characterization of three marine fungi, including Emericellopsis atlantica sp. nov. with signatures of a generalist lifestyle and marine biomass degradation.</title>
        <authorList>
            <person name="Hagestad O.C."/>
            <person name="Hou L."/>
            <person name="Andersen J.H."/>
            <person name="Hansen E.H."/>
            <person name="Altermark B."/>
            <person name="Li C."/>
            <person name="Kuhnert E."/>
            <person name="Cox R.J."/>
            <person name="Crous P.W."/>
            <person name="Spatafora J.W."/>
            <person name="Lail K."/>
            <person name="Amirebrahimi M."/>
            <person name="Lipzen A."/>
            <person name="Pangilinan J."/>
            <person name="Andreopoulos W."/>
            <person name="Hayes R.D."/>
            <person name="Ng V."/>
            <person name="Grigoriev I.V."/>
            <person name="Jackson S.A."/>
            <person name="Sutton T.D.S."/>
            <person name="Dobson A.D.W."/>
            <person name="Rama T."/>
        </authorList>
    </citation>
    <scope>NUCLEOTIDE SEQUENCE</scope>
    <source>
        <strain evidence="3">TRa018bII</strain>
    </source>
</reference>
<comment type="caution">
    <text evidence="3">The sequence shown here is derived from an EMBL/GenBank/DDBJ whole genome shotgun (WGS) entry which is preliminary data.</text>
</comment>
<feature type="compositionally biased region" description="Basic and acidic residues" evidence="1">
    <location>
        <begin position="101"/>
        <end position="112"/>
    </location>
</feature>
<dbReference type="PANTHER" id="PTHR13360:SF1">
    <property type="entry name" value="ACTIVATING SIGNAL COINTEGRATOR 1 COMPLEX SUBUNIT 1"/>
    <property type="match status" value="1"/>
</dbReference>
<dbReference type="PANTHER" id="PTHR13360">
    <property type="entry name" value="ACTIVATING SIGNAL COINTEGRATOR 1 COMPLEX SUBUNIT 1"/>
    <property type="match status" value="1"/>
</dbReference>
<dbReference type="Pfam" id="PF10469">
    <property type="entry name" value="AKAP7_NLS"/>
    <property type="match status" value="1"/>
</dbReference>
<accession>A0A9P7YMK2</accession>
<dbReference type="AlphaFoldDB" id="A0A9P7YMK2"/>
<keyword evidence="3" id="KW-0418">Kinase</keyword>
<dbReference type="Gene3D" id="3.90.1140.10">
    <property type="entry name" value="Cyclic phosphodiesterase"/>
    <property type="match status" value="1"/>
</dbReference>
<sequence length="261" mass="29073">MSKPKLTHFLCIPLLTPTSTPQLRASLGHFRSKIANVRTAENPDGVPSAAIRPLGTLHLTLGVMSLQTREDLSFALDFLQRVDLKSLLAKAFASEPSPASHIEKKDKGKETENSPMNEDTLPGLRLTIKGLQSMHNPATSSILYAPPTPSTPLESFCKSLKERFVQDGLLEPDNRPLLLHATILNTIYVPGVRRGREAGHGKKSKSKLIINAKEILNDFEDFVWMEDVKIEKISMCRMRAEIVEDEELGKVYFEEGSRTMP</sequence>
<dbReference type="GO" id="GO:0016301">
    <property type="term" value="F:kinase activity"/>
    <property type="evidence" value="ECO:0007669"/>
    <property type="project" value="UniProtKB-KW"/>
</dbReference>
<dbReference type="OrthoDB" id="277832at2759"/>
<keyword evidence="4" id="KW-1185">Reference proteome</keyword>